<evidence type="ECO:0000256" key="1">
    <source>
        <dbReference type="SAM" id="MobiDB-lite"/>
    </source>
</evidence>
<dbReference type="InterPro" id="IPR007410">
    <property type="entry name" value="LpqE-like"/>
</dbReference>
<name>A0A1H8HUK7_9RHOB</name>
<dbReference type="PANTHER" id="PTHR36302:SF1">
    <property type="entry name" value="COPPER CHAPERONE PCU(A)C"/>
    <property type="match status" value="1"/>
</dbReference>
<evidence type="ECO:0000256" key="2">
    <source>
        <dbReference type="SAM" id="SignalP"/>
    </source>
</evidence>
<organism evidence="3 4">
    <name type="scientific">Pseudorhodobacter antarcticus</name>
    <dbReference type="NCBI Taxonomy" id="1077947"/>
    <lineage>
        <taxon>Bacteria</taxon>
        <taxon>Pseudomonadati</taxon>
        <taxon>Pseudomonadota</taxon>
        <taxon>Alphaproteobacteria</taxon>
        <taxon>Rhodobacterales</taxon>
        <taxon>Paracoccaceae</taxon>
        <taxon>Pseudorhodobacter</taxon>
    </lineage>
</organism>
<dbReference type="Pfam" id="PF04314">
    <property type="entry name" value="PCuAC"/>
    <property type="match status" value="1"/>
</dbReference>
<dbReference type="InterPro" id="IPR058248">
    <property type="entry name" value="Lxx211020-like"/>
</dbReference>
<feature type="region of interest" description="Disordered" evidence="1">
    <location>
        <begin position="146"/>
        <end position="165"/>
    </location>
</feature>
<sequence length="165" mass="17390">MTQTKFFAAAAAAFFVLAAPMAQAGDITVNDAYLRVSGAMAKSAAAFMVIENVGAEDRLISVTSDLAQKVELHTHQQDAGGVMKMTHVEEGFAIPAKGQHGLVRGADHVMFLGLNSVPVQGDVVTLTLTFEKAGDVVVEVPVDNDRAEAPMEHGAMDHETKAPSN</sequence>
<evidence type="ECO:0008006" key="5">
    <source>
        <dbReference type="Google" id="ProtNLM"/>
    </source>
</evidence>
<dbReference type="PANTHER" id="PTHR36302">
    <property type="entry name" value="BLR7088 PROTEIN"/>
    <property type="match status" value="1"/>
</dbReference>
<accession>A0A1H8HUK7</accession>
<dbReference type="EMBL" id="FOCO01000018">
    <property type="protein sequence ID" value="SEN60020.1"/>
    <property type="molecule type" value="Genomic_DNA"/>
</dbReference>
<dbReference type="SUPFAM" id="SSF110087">
    <property type="entry name" value="DR1885-like metal-binding protein"/>
    <property type="match status" value="1"/>
</dbReference>
<keyword evidence="4" id="KW-1185">Reference proteome</keyword>
<protein>
    <recommendedName>
        <fullName evidence="5">Copper(I)-binding protein</fullName>
    </recommendedName>
</protein>
<gene>
    <name evidence="3" type="ORF">SAMN05216227_101826</name>
</gene>
<evidence type="ECO:0000313" key="3">
    <source>
        <dbReference type="EMBL" id="SEN60020.1"/>
    </source>
</evidence>
<dbReference type="STRING" id="1077947.SAMN05216227_101826"/>
<keyword evidence="2" id="KW-0732">Signal</keyword>
<dbReference type="AlphaFoldDB" id="A0A1H8HUK7"/>
<dbReference type="OrthoDB" id="9796962at2"/>
<dbReference type="RefSeq" id="WP_050519857.1">
    <property type="nucleotide sequence ID" value="NZ_FOCO01000018.1"/>
</dbReference>
<reference evidence="3 4" key="1">
    <citation type="submission" date="2016-10" db="EMBL/GenBank/DDBJ databases">
        <authorList>
            <person name="de Groot N.N."/>
        </authorList>
    </citation>
    <scope>NUCLEOTIDE SEQUENCE [LARGE SCALE GENOMIC DNA]</scope>
    <source>
        <strain evidence="3 4">CGMCC 1.10836</strain>
    </source>
</reference>
<feature type="chain" id="PRO_5010329233" description="Copper(I)-binding protein" evidence="2">
    <location>
        <begin position="25"/>
        <end position="165"/>
    </location>
</feature>
<dbReference type="InterPro" id="IPR036182">
    <property type="entry name" value="PCuAC_sf"/>
</dbReference>
<evidence type="ECO:0000313" key="4">
    <source>
        <dbReference type="Proteomes" id="UP000183002"/>
    </source>
</evidence>
<feature type="signal peptide" evidence="2">
    <location>
        <begin position="1"/>
        <end position="24"/>
    </location>
</feature>
<dbReference type="Proteomes" id="UP000183002">
    <property type="component" value="Unassembled WGS sequence"/>
</dbReference>
<dbReference type="Gene3D" id="2.60.40.1890">
    <property type="entry name" value="PCu(A)C copper chaperone"/>
    <property type="match status" value="1"/>
</dbReference>
<proteinExistence type="predicted"/>